<accession>A0AAP9J9W9</accession>
<dbReference type="PANTHER" id="PTHR40037:SF1">
    <property type="entry name" value="PHOSPHOESTERASE SAOUHSC_00951-RELATED"/>
    <property type="match status" value="1"/>
</dbReference>
<dbReference type="InterPro" id="IPR050580">
    <property type="entry name" value="2H_phosphoesterase_YjcG-like"/>
</dbReference>
<keyword evidence="2" id="KW-1185">Reference proteome</keyword>
<dbReference type="Gene3D" id="3.90.1140.10">
    <property type="entry name" value="Cyclic phosphodiesterase"/>
    <property type="match status" value="1"/>
</dbReference>
<gene>
    <name evidence="1" type="ORF">FGL83_02880</name>
</gene>
<sequence length="175" mass="19500">MGLRSILLLPRINHDLVHDVRQQYDTLYQHVAPHISLVFPFESDMSDDTVIQVVTDVMQRFSAFDITLNRVAGEPDNGYVWLVVDQGAAIITAMHDALYQAPIFAAHLRQDIPYIPHMTIAQGVTPEQAQQLIAALGQTPLTIMTTIASVSVEHILINDDSDVFCQVALRCAHEN</sequence>
<proteinExistence type="predicted"/>
<evidence type="ECO:0000313" key="1">
    <source>
        <dbReference type="EMBL" id="QEA43701.1"/>
    </source>
</evidence>
<dbReference type="Proteomes" id="UP000321298">
    <property type="component" value="Chromosome"/>
</dbReference>
<name>A0AAP9J9W9_LEULA</name>
<dbReference type="PANTHER" id="PTHR40037">
    <property type="entry name" value="PHOSPHOESTERASE YJCG-RELATED"/>
    <property type="match status" value="1"/>
</dbReference>
<dbReference type="RefSeq" id="WP_147000841.1">
    <property type="nucleotide sequence ID" value="NZ_CP042387.1"/>
</dbReference>
<dbReference type="EMBL" id="CP042387">
    <property type="protein sequence ID" value="QEA43701.1"/>
    <property type="molecule type" value="Genomic_DNA"/>
</dbReference>
<dbReference type="AlphaFoldDB" id="A0AAP9J9W9"/>
<dbReference type="SUPFAM" id="SSF55144">
    <property type="entry name" value="LigT-like"/>
    <property type="match status" value="1"/>
</dbReference>
<organism evidence="1 2">
    <name type="scientific">Leuconostoc lactis</name>
    <dbReference type="NCBI Taxonomy" id="1246"/>
    <lineage>
        <taxon>Bacteria</taxon>
        <taxon>Bacillati</taxon>
        <taxon>Bacillota</taxon>
        <taxon>Bacilli</taxon>
        <taxon>Lactobacillales</taxon>
        <taxon>Lactobacillaceae</taxon>
        <taxon>Leuconostoc</taxon>
    </lineage>
</organism>
<evidence type="ECO:0000313" key="2">
    <source>
        <dbReference type="Proteomes" id="UP000321298"/>
    </source>
</evidence>
<dbReference type="Pfam" id="PF13563">
    <property type="entry name" value="2_5_RNA_ligase2"/>
    <property type="match status" value="1"/>
</dbReference>
<dbReference type="GO" id="GO:0016874">
    <property type="term" value="F:ligase activity"/>
    <property type="evidence" value="ECO:0007669"/>
    <property type="project" value="UniProtKB-KW"/>
</dbReference>
<protein>
    <submittedName>
        <fullName evidence="1">2'-5' RNA ligase family protein</fullName>
    </submittedName>
</protein>
<keyword evidence="1" id="KW-0436">Ligase</keyword>
<reference evidence="1 2" key="1">
    <citation type="submission" date="2019-06" db="EMBL/GenBank/DDBJ databases">
        <title>Genome analyses of bacteria isolated from kimchi.</title>
        <authorList>
            <person name="Lee S."/>
            <person name="Ahn S."/>
            <person name="Roh S."/>
        </authorList>
    </citation>
    <scope>NUCLEOTIDE SEQUENCE [LARGE SCALE GENOMIC DNA]</scope>
    <source>
        <strain evidence="1 2">CBA3625</strain>
    </source>
</reference>
<dbReference type="GeneID" id="66531124"/>
<dbReference type="InterPro" id="IPR009097">
    <property type="entry name" value="Cyclic_Pdiesterase"/>
</dbReference>